<keyword evidence="1" id="KW-0812">Transmembrane</keyword>
<sequence length="134" mass="14962">MGGWRAGVAGWIARVLGILYVALLWWAWWQESQARREPRMGEDTAAGSWFEQWAVLTHLLPAIVLLVVLVLAWRWPVVGAIGFLAYAVITVVSWFPEWVYAGLVTGPPLVIGILFLVEALVQRRRTGTVQHAAS</sequence>
<dbReference type="InterPro" id="IPR056087">
    <property type="entry name" value="DUF7670"/>
</dbReference>
<accession>A0ABV9R9R2</accession>
<protein>
    <recommendedName>
        <fullName evidence="2">DUF7670 domain-containing protein</fullName>
    </recommendedName>
</protein>
<evidence type="ECO:0000259" key="2">
    <source>
        <dbReference type="Pfam" id="PF24709"/>
    </source>
</evidence>
<feature type="domain" description="DUF7670" evidence="2">
    <location>
        <begin position="8"/>
        <end position="125"/>
    </location>
</feature>
<evidence type="ECO:0000256" key="1">
    <source>
        <dbReference type="SAM" id="Phobius"/>
    </source>
</evidence>
<gene>
    <name evidence="3" type="ORF">ACFPER_16860</name>
</gene>
<feature type="transmembrane region" description="Helical" evidence="1">
    <location>
        <begin position="101"/>
        <end position="121"/>
    </location>
</feature>
<dbReference type="Proteomes" id="UP001595960">
    <property type="component" value="Unassembled WGS sequence"/>
</dbReference>
<evidence type="ECO:0000313" key="4">
    <source>
        <dbReference type="Proteomes" id="UP001595960"/>
    </source>
</evidence>
<proteinExistence type="predicted"/>
<evidence type="ECO:0000313" key="3">
    <source>
        <dbReference type="EMBL" id="MFC4830468.1"/>
    </source>
</evidence>
<feature type="transmembrane region" description="Helical" evidence="1">
    <location>
        <begin position="77"/>
        <end position="95"/>
    </location>
</feature>
<keyword evidence="4" id="KW-1185">Reference proteome</keyword>
<dbReference type="Pfam" id="PF24709">
    <property type="entry name" value="DUF7670"/>
    <property type="match status" value="1"/>
</dbReference>
<feature type="transmembrane region" description="Helical" evidence="1">
    <location>
        <begin position="49"/>
        <end position="70"/>
    </location>
</feature>
<keyword evidence="1" id="KW-0472">Membrane</keyword>
<keyword evidence="1" id="KW-1133">Transmembrane helix</keyword>
<feature type="transmembrane region" description="Helical" evidence="1">
    <location>
        <begin position="12"/>
        <end position="29"/>
    </location>
</feature>
<dbReference type="EMBL" id="JBHSJC010000002">
    <property type="protein sequence ID" value="MFC4830468.1"/>
    <property type="molecule type" value="Genomic_DNA"/>
</dbReference>
<comment type="caution">
    <text evidence="3">The sequence shown here is derived from an EMBL/GenBank/DDBJ whole genome shotgun (WGS) entry which is preliminary data.</text>
</comment>
<name>A0ABV9R9R2_9MICO</name>
<dbReference type="RefSeq" id="WP_204394052.1">
    <property type="nucleotide sequence ID" value="NZ_JAFBBW010000001.1"/>
</dbReference>
<reference evidence="4" key="1">
    <citation type="journal article" date="2019" name="Int. J. Syst. Evol. Microbiol.">
        <title>The Global Catalogue of Microorganisms (GCM) 10K type strain sequencing project: providing services to taxonomists for standard genome sequencing and annotation.</title>
        <authorList>
            <consortium name="The Broad Institute Genomics Platform"/>
            <consortium name="The Broad Institute Genome Sequencing Center for Infectious Disease"/>
            <person name="Wu L."/>
            <person name="Ma J."/>
        </authorList>
    </citation>
    <scope>NUCLEOTIDE SEQUENCE [LARGE SCALE GENOMIC DNA]</scope>
    <source>
        <strain evidence="4">CGMCC 1.12192</strain>
    </source>
</reference>
<organism evidence="3 4">
    <name type="scientific">Agromyces aurantiacus</name>
    <dbReference type="NCBI Taxonomy" id="165814"/>
    <lineage>
        <taxon>Bacteria</taxon>
        <taxon>Bacillati</taxon>
        <taxon>Actinomycetota</taxon>
        <taxon>Actinomycetes</taxon>
        <taxon>Micrococcales</taxon>
        <taxon>Microbacteriaceae</taxon>
        <taxon>Agromyces</taxon>
    </lineage>
</organism>